<evidence type="ECO:0000256" key="3">
    <source>
        <dbReference type="ARBA" id="ARBA00022527"/>
    </source>
</evidence>
<dbReference type="GO" id="GO:0004674">
    <property type="term" value="F:protein serine/threonine kinase activity"/>
    <property type="evidence" value="ECO:0007669"/>
    <property type="project" value="UniProtKB-KW"/>
</dbReference>
<comment type="catalytic activity">
    <reaction evidence="9">
        <text>L-seryl-[protein] + ATP = O-phospho-L-seryl-[protein] + ADP + H(+)</text>
        <dbReference type="Rhea" id="RHEA:17989"/>
        <dbReference type="Rhea" id="RHEA-COMP:9863"/>
        <dbReference type="Rhea" id="RHEA-COMP:11604"/>
        <dbReference type="ChEBI" id="CHEBI:15378"/>
        <dbReference type="ChEBI" id="CHEBI:29999"/>
        <dbReference type="ChEBI" id="CHEBI:30616"/>
        <dbReference type="ChEBI" id="CHEBI:83421"/>
        <dbReference type="ChEBI" id="CHEBI:456216"/>
        <dbReference type="EC" id="2.7.11.1"/>
    </reaction>
</comment>
<evidence type="ECO:0000256" key="10">
    <source>
        <dbReference type="SAM" id="MobiDB-lite"/>
    </source>
</evidence>
<comment type="caution">
    <text evidence="14">The sequence shown here is derived from an EMBL/GenBank/DDBJ whole genome shotgun (WGS) entry which is preliminary data.</text>
</comment>
<feature type="compositionally biased region" description="Acidic residues" evidence="10">
    <location>
        <begin position="1009"/>
        <end position="1020"/>
    </location>
</feature>
<evidence type="ECO:0000313" key="14">
    <source>
        <dbReference type="EMBL" id="PWZ44568.1"/>
    </source>
</evidence>
<dbReference type="Pfam" id="PF24057">
    <property type="entry name" value="DUF7358"/>
    <property type="match status" value="1"/>
</dbReference>
<dbReference type="InterPro" id="IPR055782">
    <property type="entry name" value="DUF7358"/>
</dbReference>
<feature type="region of interest" description="Disordered" evidence="10">
    <location>
        <begin position="792"/>
        <end position="823"/>
    </location>
</feature>
<evidence type="ECO:0000256" key="8">
    <source>
        <dbReference type="ARBA" id="ARBA00047899"/>
    </source>
</evidence>
<dbReference type="InterPro" id="IPR011009">
    <property type="entry name" value="Kinase-like_dom_sf"/>
</dbReference>
<keyword evidence="4" id="KW-0808">Transferase</keyword>
<reference evidence="14" key="1">
    <citation type="journal article" date="2018" name="Nat. Genet.">
        <title>Extensive intraspecific gene order and gene structural variations between Mo17 and other maize genomes.</title>
        <authorList>
            <person name="Sun S."/>
            <person name="Zhou Y."/>
            <person name="Chen J."/>
            <person name="Shi J."/>
            <person name="Zhao H."/>
            <person name="Zhao H."/>
            <person name="Song W."/>
            <person name="Zhang M."/>
            <person name="Cui Y."/>
            <person name="Dong X."/>
            <person name="Liu H."/>
            <person name="Ma X."/>
            <person name="Jiao Y."/>
            <person name="Wang B."/>
            <person name="Wei X."/>
            <person name="Stein J.C."/>
            <person name="Glaubitz J.C."/>
            <person name="Lu F."/>
            <person name="Yu G."/>
            <person name="Liang C."/>
            <person name="Fengler K."/>
            <person name="Li B."/>
            <person name="Rafalski A."/>
            <person name="Schnable P.S."/>
            <person name="Ware D.H."/>
            <person name="Buckler E.S."/>
            <person name="Lai J."/>
        </authorList>
    </citation>
    <scope>NUCLEOTIDE SEQUENCE [LARGE SCALE GENOMIC DNA]</scope>
    <source>
        <tissue evidence="14">Seedling</tissue>
    </source>
</reference>
<dbReference type="EMBL" id="NCVQ01000002">
    <property type="protein sequence ID" value="PWZ44568.1"/>
    <property type="molecule type" value="Genomic_DNA"/>
</dbReference>
<keyword evidence="5" id="KW-0547">Nucleotide-binding</keyword>
<keyword evidence="7" id="KW-0067">ATP-binding</keyword>
<dbReference type="InterPro" id="IPR002921">
    <property type="entry name" value="Fungal_lipase-type"/>
</dbReference>
<dbReference type="PROSITE" id="PS00108">
    <property type="entry name" value="PROTEIN_KINASE_ST"/>
    <property type="match status" value="1"/>
</dbReference>
<feature type="region of interest" description="Disordered" evidence="10">
    <location>
        <begin position="1000"/>
        <end position="1020"/>
    </location>
</feature>
<dbReference type="SUPFAM" id="SSF56112">
    <property type="entry name" value="Protein kinase-like (PK-like)"/>
    <property type="match status" value="1"/>
</dbReference>
<dbReference type="InterPro" id="IPR000719">
    <property type="entry name" value="Prot_kinase_dom"/>
</dbReference>
<keyword evidence="11" id="KW-0472">Membrane</keyword>
<feature type="compositionally biased region" description="Low complexity" evidence="10">
    <location>
        <begin position="856"/>
        <end position="885"/>
    </location>
</feature>
<feature type="compositionally biased region" description="Basic and acidic residues" evidence="10">
    <location>
        <begin position="1055"/>
        <end position="1071"/>
    </location>
</feature>
<dbReference type="Pfam" id="PF00069">
    <property type="entry name" value="Pkinase"/>
    <property type="match status" value="2"/>
</dbReference>
<dbReference type="ExpressionAtlas" id="A0A3L6G8G8">
    <property type="expression patterns" value="baseline and differential"/>
</dbReference>
<keyword evidence="6 14" id="KW-0418">Kinase</keyword>
<dbReference type="FunFam" id="1.10.510.10:FF:000294">
    <property type="entry name" value="Serine/threonine-protein kinase OXI1"/>
    <property type="match status" value="1"/>
</dbReference>
<dbReference type="SUPFAM" id="SSF53474">
    <property type="entry name" value="alpha/beta-Hydrolases"/>
    <property type="match status" value="1"/>
</dbReference>
<keyword evidence="3" id="KW-0723">Serine/threonine-protein kinase</keyword>
<protein>
    <recommendedName>
        <fullName evidence="2">non-specific serine/threonine protein kinase</fullName>
        <ecNumber evidence="2">2.7.11.1</ecNumber>
    </recommendedName>
</protein>
<dbReference type="InterPro" id="IPR029058">
    <property type="entry name" value="AB_hydrolase_fold"/>
</dbReference>
<evidence type="ECO:0000256" key="9">
    <source>
        <dbReference type="ARBA" id="ARBA00048679"/>
    </source>
</evidence>
<sequence>MIGAARAQHATADAIAKRHLHESDASVAADAVARHEIRVRYKRWLWWTRFGMAVGALQLVAAIYLMFVIVRDLSNERRSTSCFFGQDEADRVSVRALIALFLILSWVVIIVQCFTGSDILRWRSFYATHDMAWKAHYREVFDHGIREALCCLGRAKYLTVLEEDEVYSVARLLGDLVAYRASGTGHLELLAGLALLQKHGNLSELQTDLVEASHELMQEAAFLHPFAEACYTGPLLDFGRNPILFPCAWVYRQGVLTPWARRRRPALDGDNWWRGHAAAFLRFVNIPPKALLKGRVCQSKREAAYFVVVLHDKRTVVIGVRGTETPEDLITDGLCRECAFTMEDLDGLVNSEQLPATTRERVISTFPHYGHGGIVESARELFMQLNGENISGRLGFLSTLLGEGSECHGYKVRLVGHSLGGAVATVLGMMLYGKYPSVHVYAYGPLPCVDFVIAEACSHFVTTIICNDEFSSRLSINSILRLRSAAISALSDNSPADTAMIQKLARRILHVNRYHDNGPDDGIIQGYADHTRTADTTVPNERQISHQVPLCNTELDLHNTQNGFFRYNGSSASIDEHLSYEGISSGHDVQIIPLDGADSGFEGHQTSYREIPVEPPEMFLAGLIVHIVRQRRSLFPLWKCWSIQETEPPYKAVLAKRENFRDIVAVSREAARDKKAGSGDGDGHRRIWFERDVLLSLRHPLLPSLRGILATEAVVGFAIDRCGGGDLNSLRQRQTEKMFSDSVIRFYAAELVLALEYLHSLGIVYRDLKPENVLIQDSGHIMLVDFDLSTRLPAPPQEPDAPVTSPNAKPALPVAAPSPSRGSARKPAGAALCFPFRTAIATKPAAPATDSRSPLSTSRTASSSSSSSSSTATTASSAASAGGRTPAKSNSFVGTEDYVAPEIIAGRGHDFTVDWWGLGVVLYEMLYGRTPFRGQSRKETFYRVLTKQPELVGEQTPLRDLIARLLEKDPEKRIGARGVRAHPFFRGVDWDRILQVARPPFIPTPPPQDEGEDGDGDEALDVEKVVREVFASNDAEGGKAWPVADGGRVGGGGDGDGRGDQSKDGDFSVFF</sequence>
<evidence type="ECO:0000259" key="13">
    <source>
        <dbReference type="PROSITE" id="PS51285"/>
    </source>
</evidence>
<dbReference type="PROSITE" id="PS51285">
    <property type="entry name" value="AGC_KINASE_CTER"/>
    <property type="match status" value="1"/>
</dbReference>
<dbReference type="PANTHER" id="PTHR47030:SF2">
    <property type="entry name" value="LIPASE CLASS 3 FAMILY PROTEIN"/>
    <property type="match status" value="1"/>
</dbReference>
<feature type="domain" description="Protein kinase" evidence="12">
    <location>
        <begin position="613"/>
        <end position="985"/>
    </location>
</feature>
<comment type="catalytic activity">
    <reaction evidence="8">
        <text>L-threonyl-[protein] + ATP = O-phospho-L-threonyl-[protein] + ADP + H(+)</text>
        <dbReference type="Rhea" id="RHEA:46608"/>
        <dbReference type="Rhea" id="RHEA-COMP:11060"/>
        <dbReference type="Rhea" id="RHEA-COMP:11605"/>
        <dbReference type="ChEBI" id="CHEBI:15378"/>
        <dbReference type="ChEBI" id="CHEBI:30013"/>
        <dbReference type="ChEBI" id="CHEBI:30616"/>
        <dbReference type="ChEBI" id="CHEBI:61977"/>
        <dbReference type="ChEBI" id="CHEBI:456216"/>
        <dbReference type="EC" id="2.7.11.1"/>
    </reaction>
</comment>
<dbReference type="Gene3D" id="3.30.200.20">
    <property type="entry name" value="Phosphorylase Kinase, domain 1"/>
    <property type="match status" value="1"/>
</dbReference>
<dbReference type="Pfam" id="PF01764">
    <property type="entry name" value="Lipase_3"/>
    <property type="match status" value="1"/>
</dbReference>
<evidence type="ECO:0000256" key="11">
    <source>
        <dbReference type="SAM" id="Phobius"/>
    </source>
</evidence>
<proteinExistence type="inferred from homology"/>
<feature type="transmembrane region" description="Helical" evidence="11">
    <location>
        <begin position="50"/>
        <end position="71"/>
    </location>
</feature>
<evidence type="ECO:0000256" key="2">
    <source>
        <dbReference type="ARBA" id="ARBA00012513"/>
    </source>
</evidence>
<comment type="similarity">
    <text evidence="1">Belongs to the protein kinase superfamily. AGC Ser/Thr protein kinase family.</text>
</comment>
<gene>
    <name evidence="14" type="primary">OXI1_1</name>
    <name evidence="14" type="ORF">Zm00014a_016675</name>
</gene>
<dbReference type="EC" id="2.7.11.1" evidence="2"/>
<dbReference type="PROSITE" id="PS50011">
    <property type="entry name" value="PROTEIN_KINASE_DOM"/>
    <property type="match status" value="1"/>
</dbReference>
<dbReference type="GO" id="GO:0005524">
    <property type="term" value="F:ATP binding"/>
    <property type="evidence" value="ECO:0007669"/>
    <property type="project" value="UniProtKB-KW"/>
</dbReference>
<evidence type="ECO:0000256" key="1">
    <source>
        <dbReference type="ARBA" id="ARBA00009903"/>
    </source>
</evidence>
<dbReference type="SMART" id="SM00220">
    <property type="entry name" value="S_TKc"/>
    <property type="match status" value="1"/>
</dbReference>
<dbReference type="AlphaFoldDB" id="A0A3L6G8G8"/>
<dbReference type="GO" id="GO:0006629">
    <property type="term" value="P:lipid metabolic process"/>
    <property type="evidence" value="ECO:0007669"/>
    <property type="project" value="InterPro"/>
</dbReference>
<evidence type="ECO:0000256" key="6">
    <source>
        <dbReference type="ARBA" id="ARBA00022777"/>
    </source>
</evidence>
<evidence type="ECO:0000256" key="4">
    <source>
        <dbReference type="ARBA" id="ARBA00022679"/>
    </source>
</evidence>
<feature type="region of interest" description="Disordered" evidence="10">
    <location>
        <begin position="1036"/>
        <end position="1071"/>
    </location>
</feature>
<dbReference type="InterPro" id="IPR000961">
    <property type="entry name" value="AGC-kinase_C"/>
</dbReference>
<organism evidence="14">
    <name type="scientific">Zea mays</name>
    <name type="common">Maize</name>
    <dbReference type="NCBI Taxonomy" id="4577"/>
    <lineage>
        <taxon>Eukaryota</taxon>
        <taxon>Viridiplantae</taxon>
        <taxon>Streptophyta</taxon>
        <taxon>Embryophyta</taxon>
        <taxon>Tracheophyta</taxon>
        <taxon>Spermatophyta</taxon>
        <taxon>Magnoliopsida</taxon>
        <taxon>Liliopsida</taxon>
        <taxon>Poales</taxon>
        <taxon>Poaceae</taxon>
        <taxon>PACMAD clade</taxon>
        <taxon>Panicoideae</taxon>
        <taxon>Andropogonodae</taxon>
        <taxon>Andropogoneae</taxon>
        <taxon>Tripsacinae</taxon>
        <taxon>Zea</taxon>
    </lineage>
</organism>
<name>A0A3L6G8G8_MAIZE</name>
<keyword evidence="11" id="KW-1133">Transmembrane helix</keyword>
<dbReference type="FunFam" id="1.10.510.10:FF:000312">
    <property type="entry name" value="Serine/threonine-protein kinase OXI1"/>
    <property type="match status" value="1"/>
</dbReference>
<evidence type="ECO:0000256" key="5">
    <source>
        <dbReference type="ARBA" id="ARBA00022741"/>
    </source>
</evidence>
<feature type="domain" description="AGC-kinase C-terminal" evidence="13">
    <location>
        <begin position="986"/>
        <end position="1071"/>
    </location>
</feature>
<keyword evidence="11" id="KW-0812">Transmembrane</keyword>
<feature type="transmembrane region" description="Helical" evidence="11">
    <location>
        <begin position="92"/>
        <end position="111"/>
    </location>
</feature>
<evidence type="ECO:0000259" key="12">
    <source>
        <dbReference type="PROSITE" id="PS50011"/>
    </source>
</evidence>
<dbReference type="PANTHER" id="PTHR47030">
    <property type="entry name" value="LIPASE CLASS 3 FAMILY PROTEIN"/>
    <property type="match status" value="1"/>
</dbReference>
<dbReference type="InterPro" id="IPR008271">
    <property type="entry name" value="Ser/Thr_kinase_AS"/>
</dbReference>
<dbReference type="CDD" id="cd00519">
    <property type="entry name" value="Lipase_3"/>
    <property type="match status" value="1"/>
</dbReference>
<dbReference type="Proteomes" id="UP000251960">
    <property type="component" value="Chromosome 10"/>
</dbReference>
<feature type="region of interest" description="Disordered" evidence="10">
    <location>
        <begin position="844"/>
        <end position="892"/>
    </location>
</feature>
<accession>A0A3L6G8G8</accession>
<dbReference type="Gene3D" id="3.40.50.1820">
    <property type="entry name" value="alpha/beta hydrolase"/>
    <property type="match status" value="1"/>
</dbReference>
<dbReference type="Gene3D" id="1.10.510.10">
    <property type="entry name" value="Transferase(Phosphotransferase) domain 1"/>
    <property type="match status" value="2"/>
</dbReference>
<evidence type="ECO:0000256" key="7">
    <source>
        <dbReference type="ARBA" id="ARBA00022840"/>
    </source>
</evidence>